<dbReference type="Gene3D" id="2.10.10.30">
    <property type="match status" value="1"/>
</dbReference>
<evidence type="ECO:0000313" key="1">
    <source>
        <dbReference type="EMBL" id="MEX6689232.1"/>
    </source>
</evidence>
<sequence>MADETQFKSLTPEELSTFIGRDRWIVINKVTRQPIVCDGQTPGGQPQALATNVNNTFTSSDGKTVVIENGVVKSIT</sequence>
<comment type="caution">
    <text evidence="1">The sequence shown here is derived from an EMBL/GenBank/DDBJ whole genome shotgun (WGS) entry which is preliminary data.</text>
</comment>
<reference evidence="1 2" key="1">
    <citation type="submission" date="2023-07" db="EMBL/GenBank/DDBJ databases">
        <authorList>
            <person name="Lian W.-H."/>
        </authorList>
    </citation>
    <scope>NUCLEOTIDE SEQUENCE [LARGE SCALE GENOMIC DNA]</scope>
    <source>
        <strain evidence="1 2">SYSU DXS3180</strain>
    </source>
</reference>
<keyword evidence="2" id="KW-1185">Reference proteome</keyword>
<organism evidence="1 2">
    <name type="scientific">Danxiaibacter flavus</name>
    <dbReference type="NCBI Taxonomy" id="3049108"/>
    <lineage>
        <taxon>Bacteria</taxon>
        <taxon>Pseudomonadati</taxon>
        <taxon>Bacteroidota</taxon>
        <taxon>Chitinophagia</taxon>
        <taxon>Chitinophagales</taxon>
        <taxon>Chitinophagaceae</taxon>
        <taxon>Danxiaibacter</taxon>
    </lineage>
</organism>
<dbReference type="EMBL" id="JAULBC010000005">
    <property type="protein sequence ID" value="MEX6689232.1"/>
    <property type="molecule type" value="Genomic_DNA"/>
</dbReference>
<proteinExistence type="predicted"/>
<dbReference type="RefSeq" id="WP_369330638.1">
    <property type="nucleotide sequence ID" value="NZ_JAULBC010000005.1"/>
</dbReference>
<name>A0ABV3ZH56_9BACT</name>
<dbReference type="Proteomes" id="UP001560573">
    <property type="component" value="Unassembled WGS sequence"/>
</dbReference>
<accession>A0ABV3ZH56</accession>
<gene>
    <name evidence="1" type="ORF">QTN47_17110</name>
</gene>
<protein>
    <submittedName>
        <fullName evidence="1">Uncharacterized protein</fullName>
    </submittedName>
</protein>
<evidence type="ECO:0000313" key="2">
    <source>
        <dbReference type="Proteomes" id="UP001560573"/>
    </source>
</evidence>